<dbReference type="PANTHER" id="PTHR46148:SF52">
    <property type="entry name" value="OS04G0603800 PROTEIN"/>
    <property type="match status" value="1"/>
</dbReference>
<feature type="domain" description="Tf2-1-like SH3-like" evidence="1">
    <location>
        <begin position="13"/>
        <end position="75"/>
    </location>
</feature>
<reference evidence="2" key="1">
    <citation type="journal article" date="2022" name="Front. Genet.">
        <title>Chromosome-Scale Assembly of the Dendrobium nobile Genome Provides Insights Into the Molecular Mechanism of the Biosynthesis of the Medicinal Active Ingredient of Dendrobium.</title>
        <authorList>
            <person name="Xu Q."/>
            <person name="Niu S.-C."/>
            <person name="Li K.-L."/>
            <person name="Zheng P.-J."/>
            <person name="Zhang X.-J."/>
            <person name="Jia Y."/>
            <person name="Liu Y."/>
            <person name="Niu Y.-X."/>
            <person name="Yu L.-H."/>
            <person name="Chen D.-F."/>
            <person name="Zhang G.-Q."/>
        </authorList>
    </citation>
    <scope>NUCLEOTIDE SEQUENCE</scope>
    <source>
        <tissue evidence="2">Leaf</tissue>
    </source>
</reference>
<dbReference type="InterPro" id="IPR056924">
    <property type="entry name" value="SH3_Tf2-1"/>
</dbReference>
<name>A0A8T3C5K0_DENNO</name>
<dbReference type="Pfam" id="PF24626">
    <property type="entry name" value="SH3_Tf2-1"/>
    <property type="match status" value="1"/>
</dbReference>
<organism evidence="2 3">
    <name type="scientific">Dendrobium nobile</name>
    <name type="common">Orchid</name>
    <dbReference type="NCBI Taxonomy" id="94219"/>
    <lineage>
        <taxon>Eukaryota</taxon>
        <taxon>Viridiplantae</taxon>
        <taxon>Streptophyta</taxon>
        <taxon>Embryophyta</taxon>
        <taxon>Tracheophyta</taxon>
        <taxon>Spermatophyta</taxon>
        <taxon>Magnoliopsida</taxon>
        <taxon>Liliopsida</taxon>
        <taxon>Asparagales</taxon>
        <taxon>Orchidaceae</taxon>
        <taxon>Epidendroideae</taxon>
        <taxon>Malaxideae</taxon>
        <taxon>Dendrobiinae</taxon>
        <taxon>Dendrobium</taxon>
    </lineage>
</organism>
<dbReference type="Proteomes" id="UP000829196">
    <property type="component" value="Unassembled WGS sequence"/>
</dbReference>
<evidence type="ECO:0000313" key="3">
    <source>
        <dbReference type="Proteomes" id="UP000829196"/>
    </source>
</evidence>
<dbReference type="EMBL" id="JAGYWB010000004">
    <property type="protein sequence ID" value="KAI0524828.1"/>
    <property type="molecule type" value="Genomic_DNA"/>
</dbReference>
<dbReference type="AlphaFoldDB" id="A0A8T3C5K0"/>
<comment type="caution">
    <text evidence="2">The sequence shown here is derived from an EMBL/GenBank/DDBJ whole genome shotgun (WGS) entry which is preliminary data.</text>
</comment>
<proteinExistence type="predicted"/>
<accession>A0A8T3C5K0</accession>
<evidence type="ECO:0000259" key="1">
    <source>
        <dbReference type="Pfam" id="PF24626"/>
    </source>
</evidence>
<protein>
    <recommendedName>
        <fullName evidence="1">Tf2-1-like SH3-like domain-containing protein</fullName>
    </recommendedName>
</protein>
<gene>
    <name evidence="2" type="ORF">KFK09_004216</name>
</gene>
<sequence length="76" mass="9077">MIKKDKLAEFQVGDFVYVKVRSMKDVYRFERISKLSPRYIKPFETVERIDSSTYRLLLPDHISDIHSVFHVSSLRN</sequence>
<dbReference type="OrthoDB" id="786789at2759"/>
<keyword evidence="3" id="KW-1185">Reference proteome</keyword>
<dbReference type="PANTHER" id="PTHR46148">
    <property type="entry name" value="CHROMO DOMAIN-CONTAINING PROTEIN"/>
    <property type="match status" value="1"/>
</dbReference>
<evidence type="ECO:0000313" key="2">
    <source>
        <dbReference type="EMBL" id="KAI0524828.1"/>
    </source>
</evidence>